<reference evidence="1 2" key="1">
    <citation type="submission" date="2020-04" db="EMBL/GenBank/DDBJ databases">
        <title>MicrobeNet Type strains.</title>
        <authorList>
            <person name="Nicholson A.C."/>
        </authorList>
    </citation>
    <scope>NUCLEOTIDE SEQUENCE [LARGE SCALE GENOMIC DNA]</scope>
    <source>
        <strain evidence="1 2">JCM 12354</strain>
    </source>
</reference>
<organism evidence="1 2">
    <name type="scientific">Nocardia vermiculata</name>
    <dbReference type="NCBI Taxonomy" id="257274"/>
    <lineage>
        <taxon>Bacteria</taxon>
        <taxon>Bacillati</taxon>
        <taxon>Actinomycetota</taxon>
        <taxon>Actinomycetes</taxon>
        <taxon>Mycobacteriales</taxon>
        <taxon>Nocardiaceae</taxon>
        <taxon>Nocardia</taxon>
    </lineage>
</organism>
<dbReference type="RefSeq" id="WP_067870718.1">
    <property type="nucleotide sequence ID" value="NZ_JAAXOP010000003.1"/>
</dbReference>
<evidence type="ECO:0000313" key="2">
    <source>
        <dbReference type="Proteomes" id="UP000565711"/>
    </source>
</evidence>
<evidence type="ECO:0000313" key="1">
    <source>
        <dbReference type="EMBL" id="NKY50091.1"/>
    </source>
</evidence>
<dbReference type="EMBL" id="JAAXOP010000003">
    <property type="protein sequence ID" value="NKY50091.1"/>
    <property type="molecule type" value="Genomic_DNA"/>
</dbReference>
<gene>
    <name evidence="1" type="ORF">HGA08_07700</name>
</gene>
<accession>A0A846XXJ3</accession>
<proteinExistence type="predicted"/>
<dbReference type="AlphaFoldDB" id="A0A846XXJ3"/>
<comment type="caution">
    <text evidence="1">The sequence shown here is derived from an EMBL/GenBank/DDBJ whole genome shotgun (WGS) entry which is preliminary data.</text>
</comment>
<keyword evidence="2" id="KW-1185">Reference proteome</keyword>
<dbReference type="Proteomes" id="UP000565711">
    <property type="component" value="Unassembled WGS sequence"/>
</dbReference>
<name>A0A846XXJ3_9NOCA</name>
<sequence>MPSCDDIATAWLSYTEFAGNPAATDLLSRAISPRDFSRNRDSLPVSAAADPATSDAILELLDRGQVPTLPAIHTLITQNRIRAESERIEGLGRRAQRSVDEFGRLLAELTQNYRHTHGIGPTRRDILSAEPVLTLIRQRVGDVAPPAIKHLRLVERTQRAGWIAYDASPRSLCAARQFYSARYGDRVSRQPVNTIGTLLAGFLDDHRTEHRHPPQWSVVARELRDGRGRRIFADTADLRAQQHWLITAQWLAVENDLPVPGPRGRHALTRRARRPE</sequence>
<protein>
    <submittedName>
        <fullName evidence="1">Uncharacterized protein</fullName>
    </submittedName>
</protein>